<dbReference type="PANTHER" id="PTHR30419:SF8">
    <property type="entry name" value="NITROGEN ASSIMILATION TRANSCRIPTIONAL ACTIVATOR-RELATED"/>
    <property type="match status" value="1"/>
</dbReference>
<dbReference type="Gene3D" id="1.10.10.10">
    <property type="entry name" value="Winged helix-like DNA-binding domain superfamily/Winged helix DNA-binding domain"/>
    <property type="match status" value="1"/>
</dbReference>
<organism evidence="6 7">
    <name type="scientific">Roseicella aquatilis</name>
    <dbReference type="NCBI Taxonomy" id="2527868"/>
    <lineage>
        <taxon>Bacteria</taxon>
        <taxon>Pseudomonadati</taxon>
        <taxon>Pseudomonadota</taxon>
        <taxon>Alphaproteobacteria</taxon>
        <taxon>Acetobacterales</taxon>
        <taxon>Roseomonadaceae</taxon>
        <taxon>Roseicella</taxon>
    </lineage>
</organism>
<evidence type="ECO:0000256" key="4">
    <source>
        <dbReference type="ARBA" id="ARBA00023163"/>
    </source>
</evidence>
<evidence type="ECO:0000313" key="7">
    <source>
        <dbReference type="Proteomes" id="UP000295023"/>
    </source>
</evidence>
<dbReference type="AlphaFoldDB" id="A0A4R4DT56"/>
<evidence type="ECO:0000313" key="6">
    <source>
        <dbReference type="EMBL" id="TCZ65020.1"/>
    </source>
</evidence>
<dbReference type="OrthoDB" id="9806538at2"/>
<comment type="similarity">
    <text evidence="1">Belongs to the LysR transcriptional regulatory family.</text>
</comment>
<keyword evidence="2" id="KW-0805">Transcription regulation</keyword>
<evidence type="ECO:0000259" key="5">
    <source>
        <dbReference type="PROSITE" id="PS50931"/>
    </source>
</evidence>
<proteinExistence type="inferred from homology"/>
<dbReference type="Proteomes" id="UP000295023">
    <property type="component" value="Unassembled WGS sequence"/>
</dbReference>
<dbReference type="InterPro" id="IPR050950">
    <property type="entry name" value="HTH-type_LysR_regulators"/>
</dbReference>
<comment type="caution">
    <text evidence="6">The sequence shown here is derived from an EMBL/GenBank/DDBJ whole genome shotgun (WGS) entry which is preliminary data.</text>
</comment>
<dbReference type="Pfam" id="PF03466">
    <property type="entry name" value="LysR_substrate"/>
    <property type="match status" value="1"/>
</dbReference>
<feature type="domain" description="HTH lysR-type" evidence="5">
    <location>
        <begin position="11"/>
        <end position="68"/>
    </location>
</feature>
<keyword evidence="4" id="KW-0804">Transcription</keyword>
<dbReference type="GO" id="GO:0003700">
    <property type="term" value="F:DNA-binding transcription factor activity"/>
    <property type="evidence" value="ECO:0007669"/>
    <property type="project" value="InterPro"/>
</dbReference>
<sequence>MPPAWYARTRLKLRHLQLLVAMDEARNLNRAAQALGITQPAASKLLAEIEQLLGGAVFDRRPRGVEPNPLGEVLVRRARAVLEELDQAGAELNSLRDGSGGRAAIGAVTAPAVGAVARAVEGVLRASPSMQVTVEVDTSGPLVARLLQGRLDFVLARIPPGAEAARLDYLEVAAEELCFLVAAGHPLLALDPVPLAATLDFGWVLEPPESLLRQEIDALFLRHGLDLPRRVLNTPSVLVGLAALMQGQSICVVTDSVARLLEASGEIRRLSPLLEQPRVTVRPYGLIRSRERPLSPAAERLYEAVMATLAL</sequence>
<accession>A0A4R4DT56</accession>
<evidence type="ECO:0000256" key="2">
    <source>
        <dbReference type="ARBA" id="ARBA00023015"/>
    </source>
</evidence>
<dbReference type="GO" id="GO:0003677">
    <property type="term" value="F:DNA binding"/>
    <property type="evidence" value="ECO:0007669"/>
    <property type="project" value="UniProtKB-KW"/>
</dbReference>
<dbReference type="EMBL" id="SKBM01000004">
    <property type="protein sequence ID" value="TCZ65020.1"/>
    <property type="molecule type" value="Genomic_DNA"/>
</dbReference>
<name>A0A4R4DT56_9PROT</name>
<reference evidence="6 7" key="1">
    <citation type="submission" date="2019-03" db="EMBL/GenBank/DDBJ databases">
        <title>Paracraurococcus aquatilis NE82 genome sequence.</title>
        <authorList>
            <person name="Zhao Y."/>
            <person name="Du Z."/>
        </authorList>
    </citation>
    <scope>NUCLEOTIDE SEQUENCE [LARGE SCALE GENOMIC DNA]</scope>
    <source>
        <strain evidence="6 7">NE82</strain>
    </source>
</reference>
<dbReference type="Gene3D" id="3.40.190.290">
    <property type="match status" value="1"/>
</dbReference>
<dbReference type="InterPro" id="IPR036388">
    <property type="entry name" value="WH-like_DNA-bd_sf"/>
</dbReference>
<dbReference type="PRINTS" id="PR00039">
    <property type="entry name" value="HTHLYSR"/>
</dbReference>
<evidence type="ECO:0000256" key="1">
    <source>
        <dbReference type="ARBA" id="ARBA00009437"/>
    </source>
</evidence>
<protein>
    <submittedName>
        <fullName evidence="6">LysR family transcriptional regulator</fullName>
    </submittedName>
</protein>
<keyword evidence="7" id="KW-1185">Reference proteome</keyword>
<dbReference type="SUPFAM" id="SSF46785">
    <property type="entry name" value="Winged helix' DNA-binding domain"/>
    <property type="match status" value="1"/>
</dbReference>
<dbReference type="InterPro" id="IPR000847">
    <property type="entry name" value="LysR_HTH_N"/>
</dbReference>
<dbReference type="SUPFAM" id="SSF53850">
    <property type="entry name" value="Periplasmic binding protein-like II"/>
    <property type="match status" value="1"/>
</dbReference>
<dbReference type="GO" id="GO:0005829">
    <property type="term" value="C:cytosol"/>
    <property type="evidence" value="ECO:0007669"/>
    <property type="project" value="TreeGrafter"/>
</dbReference>
<dbReference type="PANTHER" id="PTHR30419">
    <property type="entry name" value="HTH-TYPE TRANSCRIPTIONAL REGULATOR YBHD"/>
    <property type="match status" value="1"/>
</dbReference>
<dbReference type="InterPro" id="IPR036390">
    <property type="entry name" value="WH_DNA-bd_sf"/>
</dbReference>
<keyword evidence="3" id="KW-0238">DNA-binding</keyword>
<dbReference type="Pfam" id="PF00126">
    <property type="entry name" value="HTH_1"/>
    <property type="match status" value="1"/>
</dbReference>
<evidence type="ECO:0000256" key="3">
    <source>
        <dbReference type="ARBA" id="ARBA00023125"/>
    </source>
</evidence>
<dbReference type="PROSITE" id="PS50931">
    <property type="entry name" value="HTH_LYSR"/>
    <property type="match status" value="1"/>
</dbReference>
<dbReference type="InterPro" id="IPR005119">
    <property type="entry name" value="LysR_subst-bd"/>
</dbReference>
<gene>
    <name evidence="6" type="ORF">EXY23_05750</name>
</gene>